<evidence type="ECO:0000313" key="3">
    <source>
        <dbReference type="Proteomes" id="UP000198426"/>
    </source>
</evidence>
<name>A0A239CIU4_9RHOB</name>
<keyword evidence="1" id="KW-0812">Transmembrane</keyword>
<keyword evidence="1" id="KW-1133">Transmembrane helix</keyword>
<reference evidence="2 3" key="1">
    <citation type="submission" date="2017-06" db="EMBL/GenBank/DDBJ databases">
        <authorList>
            <person name="Kim H.J."/>
            <person name="Triplett B.A."/>
        </authorList>
    </citation>
    <scope>NUCLEOTIDE SEQUENCE [LARGE SCALE GENOMIC DNA]</scope>
    <source>
        <strain evidence="2 3">DSM 29339</strain>
    </source>
</reference>
<proteinExistence type="predicted"/>
<gene>
    <name evidence="2" type="ORF">SAMN05421757_101321</name>
</gene>
<dbReference type="OrthoDB" id="7877166at2"/>
<sequence>MRILMSLALALVVMVALVVGIALAGAALAGSAGKAFDQGPMASGLVPRIAFILLWVLIFGVSLGMIGGM</sequence>
<accession>A0A239CIU4</accession>
<feature type="transmembrane region" description="Helical" evidence="1">
    <location>
        <begin position="45"/>
        <end position="66"/>
    </location>
</feature>
<organism evidence="2 3">
    <name type="scientific">Tropicimonas sediminicola</name>
    <dbReference type="NCBI Taxonomy" id="1031541"/>
    <lineage>
        <taxon>Bacteria</taxon>
        <taxon>Pseudomonadati</taxon>
        <taxon>Pseudomonadota</taxon>
        <taxon>Alphaproteobacteria</taxon>
        <taxon>Rhodobacterales</taxon>
        <taxon>Roseobacteraceae</taxon>
        <taxon>Tropicimonas</taxon>
    </lineage>
</organism>
<keyword evidence="3" id="KW-1185">Reference proteome</keyword>
<evidence type="ECO:0000313" key="2">
    <source>
        <dbReference type="EMBL" id="SNS20136.1"/>
    </source>
</evidence>
<dbReference type="EMBL" id="FZOY01000001">
    <property type="protein sequence ID" value="SNS20136.1"/>
    <property type="molecule type" value="Genomic_DNA"/>
</dbReference>
<dbReference type="AlphaFoldDB" id="A0A239CIU4"/>
<dbReference type="RefSeq" id="WP_089230792.1">
    <property type="nucleotide sequence ID" value="NZ_FZOY01000001.1"/>
</dbReference>
<keyword evidence="1" id="KW-0472">Membrane</keyword>
<dbReference type="Proteomes" id="UP000198426">
    <property type="component" value="Unassembled WGS sequence"/>
</dbReference>
<protein>
    <submittedName>
        <fullName evidence="2">Uncharacterized protein</fullName>
    </submittedName>
</protein>
<evidence type="ECO:0000256" key="1">
    <source>
        <dbReference type="SAM" id="Phobius"/>
    </source>
</evidence>